<reference evidence="3 4" key="1">
    <citation type="submission" date="2018-11" db="EMBL/GenBank/DDBJ databases">
        <authorList>
            <consortium name="Pathogen Informatics"/>
        </authorList>
    </citation>
    <scope>NUCLEOTIDE SEQUENCE [LARGE SCALE GENOMIC DNA]</scope>
</reference>
<evidence type="ECO:0000313" key="3">
    <source>
        <dbReference type="EMBL" id="VDK83565.1"/>
    </source>
</evidence>
<dbReference type="EMBL" id="UYRU01043724">
    <property type="protein sequence ID" value="VDK83565.1"/>
    <property type="molecule type" value="Genomic_DNA"/>
</dbReference>
<name>A0A3P6TR22_DIBLA</name>
<evidence type="ECO:0000256" key="1">
    <source>
        <dbReference type="SAM" id="MobiDB-lite"/>
    </source>
</evidence>
<proteinExistence type="predicted"/>
<feature type="domain" description="EGF-like" evidence="2">
    <location>
        <begin position="98"/>
        <end position="109"/>
    </location>
</feature>
<dbReference type="Proteomes" id="UP000281553">
    <property type="component" value="Unassembled WGS sequence"/>
</dbReference>
<feature type="region of interest" description="Disordered" evidence="1">
    <location>
        <begin position="28"/>
        <end position="59"/>
    </location>
</feature>
<evidence type="ECO:0000259" key="2">
    <source>
        <dbReference type="PROSITE" id="PS00022"/>
    </source>
</evidence>
<evidence type="ECO:0000313" key="4">
    <source>
        <dbReference type="Proteomes" id="UP000281553"/>
    </source>
</evidence>
<sequence length="125" mass="14138">MLICLTVGLTCREVSGFMASRPEPARFELGGWAPQKKDNADDEADSGTSSTSEVSKRLSMHQKDMLRRIVYEVSHCMRPCLNNGITLLPRNTVDLCRCVCQPGNYGLACEYELTEEEKRLHRYAH</sequence>
<organism evidence="3 4">
    <name type="scientific">Dibothriocephalus latus</name>
    <name type="common">Fish tapeworm</name>
    <name type="synonym">Diphyllobothrium latum</name>
    <dbReference type="NCBI Taxonomy" id="60516"/>
    <lineage>
        <taxon>Eukaryota</taxon>
        <taxon>Metazoa</taxon>
        <taxon>Spiralia</taxon>
        <taxon>Lophotrochozoa</taxon>
        <taxon>Platyhelminthes</taxon>
        <taxon>Cestoda</taxon>
        <taxon>Eucestoda</taxon>
        <taxon>Diphyllobothriidea</taxon>
        <taxon>Diphyllobothriidae</taxon>
        <taxon>Dibothriocephalus</taxon>
    </lineage>
</organism>
<dbReference type="InterPro" id="IPR000742">
    <property type="entry name" value="EGF"/>
</dbReference>
<dbReference type="PROSITE" id="PS00022">
    <property type="entry name" value="EGF_1"/>
    <property type="match status" value="1"/>
</dbReference>
<keyword evidence="4" id="KW-1185">Reference proteome</keyword>
<gene>
    <name evidence="3" type="ORF">DILT_LOCUS3476</name>
</gene>
<protein>
    <recommendedName>
        <fullName evidence="2">EGF-like domain-containing protein</fullName>
    </recommendedName>
</protein>
<dbReference type="OrthoDB" id="504708at2759"/>
<accession>A0A3P6TR22</accession>
<dbReference type="AlphaFoldDB" id="A0A3P6TR22"/>